<dbReference type="SUPFAM" id="SSF47384">
    <property type="entry name" value="Homodimeric domain of signal transducing histidine kinase"/>
    <property type="match status" value="1"/>
</dbReference>
<dbReference type="PRINTS" id="PR00344">
    <property type="entry name" value="BCTRLSENSOR"/>
</dbReference>
<dbReference type="InterPro" id="IPR013655">
    <property type="entry name" value="PAS_fold_3"/>
</dbReference>
<dbReference type="InterPro" id="IPR000014">
    <property type="entry name" value="PAS"/>
</dbReference>
<keyword evidence="4" id="KW-0808">Transferase</keyword>
<dbReference type="PROSITE" id="PS50109">
    <property type="entry name" value="HIS_KIN"/>
    <property type="match status" value="1"/>
</dbReference>
<dbReference type="OrthoDB" id="1522284at2"/>
<dbReference type="SUPFAM" id="SSF55874">
    <property type="entry name" value="ATPase domain of HSP90 chaperone/DNA topoisomerase II/histidine kinase"/>
    <property type="match status" value="1"/>
</dbReference>
<evidence type="ECO:0000256" key="1">
    <source>
        <dbReference type="ARBA" id="ARBA00000085"/>
    </source>
</evidence>
<comment type="catalytic activity">
    <reaction evidence="1">
        <text>ATP + protein L-histidine = ADP + protein N-phospho-L-histidine.</text>
        <dbReference type="EC" id="2.7.13.3"/>
    </reaction>
</comment>
<dbReference type="Pfam" id="PF02518">
    <property type="entry name" value="HATPase_c"/>
    <property type="match status" value="1"/>
</dbReference>
<evidence type="ECO:0000256" key="5">
    <source>
        <dbReference type="ARBA" id="ARBA00022777"/>
    </source>
</evidence>
<dbReference type="RefSeq" id="WP_117392130.1">
    <property type="nucleotide sequence ID" value="NZ_QWDC01000002.1"/>
</dbReference>
<dbReference type="GO" id="GO:0000155">
    <property type="term" value="F:phosphorelay sensor kinase activity"/>
    <property type="evidence" value="ECO:0007669"/>
    <property type="project" value="InterPro"/>
</dbReference>
<accession>A0A372NT17</accession>
<dbReference type="PANTHER" id="PTHR43304">
    <property type="entry name" value="PHYTOCHROME-LIKE PROTEIN CPH1"/>
    <property type="match status" value="1"/>
</dbReference>
<evidence type="ECO:0000256" key="2">
    <source>
        <dbReference type="ARBA" id="ARBA00012438"/>
    </source>
</evidence>
<proteinExistence type="predicted"/>
<dbReference type="InterPro" id="IPR052162">
    <property type="entry name" value="Sensor_kinase/Photoreceptor"/>
</dbReference>
<gene>
    <name evidence="8" type="ORF">D0C36_13410</name>
</gene>
<dbReference type="PANTHER" id="PTHR43304:SF1">
    <property type="entry name" value="PAC DOMAIN-CONTAINING PROTEIN"/>
    <property type="match status" value="1"/>
</dbReference>
<dbReference type="InterPro" id="IPR036097">
    <property type="entry name" value="HisK_dim/P_sf"/>
</dbReference>
<dbReference type="Gene3D" id="3.30.450.20">
    <property type="entry name" value="PAS domain"/>
    <property type="match status" value="1"/>
</dbReference>
<dbReference type="InterPro" id="IPR036890">
    <property type="entry name" value="HATPase_C_sf"/>
</dbReference>
<keyword evidence="9" id="KW-1185">Reference proteome</keyword>
<dbReference type="SMART" id="SM00091">
    <property type="entry name" value="PAS"/>
    <property type="match status" value="1"/>
</dbReference>
<dbReference type="InterPro" id="IPR005467">
    <property type="entry name" value="His_kinase_dom"/>
</dbReference>
<dbReference type="InterPro" id="IPR003661">
    <property type="entry name" value="HisK_dim/P_dom"/>
</dbReference>
<dbReference type="PROSITE" id="PS50112">
    <property type="entry name" value="PAS"/>
    <property type="match status" value="1"/>
</dbReference>
<dbReference type="CDD" id="cd00082">
    <property type="entry name" value="HisKA"/>
    <property type="match status" value="1"/>
</dbReference>
<protein>
    <recommendedName>
        <fullName evidence="2">histidine kinase</fullName>
        <ecNumber evidence="2">2.7.13.3</ecNumber>
    </recommendedName>
</protein>
<dbReference type="Proteomes" id="UP000264217">
    <property type="component" value="Unassembled WGS sequence"/>
</dbReference>
<dbReference type="Gene3D" id="1.10.287.130">
    <property type="match status" value="1"/>
</dbReference>
<dbReference type="SMART" id="SM00387">
    <property type="entry name" value="HATPase_c"/>
    <property type="match status" value="1"/>
</dbReference>
<dbReference type="EMBL" id="QWDC01000002">
    <property type="protein sequence ID" value="RFZ92420.1"/>
    <property type="molecule type" value="Genomic_DNA"/>
</dbReference>
<sequence length="357" mass="40275">MSVEVAPYNIELFFELSADLLCIAGYDGYFKKINPAVSRTLGYTEEELFSRPINEFVHPDDQNLTQQHRVNLHKRIPLLDFENRYLTKSGETVWLSWTSMPDDDSQTVYAIAKNITHKKKVEDDRNTLIKNLTALNSDLKQLTYATSHNMRSPVNNLITIFNMLDRSKIQDDETLEFIEVMQNAAGNLRETLNGYVDGLTDKTALRSTTVKVNVGEALDEVSRSVSSLIESSGATLVADFTMWDVVDFNECYMESIFLNLITNSIKYAKPGVKPEMRIRTDIVNGQKQLIFEDNGLGFDMEQVGNKLFGLNQKFNYNEDSKGIGLYLVHTHITSLGGSITLDSQPGKGAAFTLHFRG</sequence>
<reference evidence="8 9" key="1">
    <citation type="submission" date="2018-08" db="EMBL/GenBank/DDBJ databases">
        <title>Mucilaginibacter sp. MYSH2.</title>
        <authorList>
            <person name="Seo T."/>
        </authorList>
    </citation>
    <scope>NUCLEOTIDE SEQUENCE [LARGE SCALE GENOMIC DNA]</scope>
    <source>
        <strain evidence="8 9">MYSH2</strain>
    </source>
</reference>
<dbReference type="AlphaFoldDB" id="A0A372NT17"/>
<evidence type="ECO:0000256" key="4">
    <source>
        <dbReference type="ARBA" id="ARBA00022679"/>
    </source>
</evidence>
<dbReference type="InterPro" id="IPR004358">
    <property type="entry name" value="Sig_transdc_His_kin-like_C"/>
</dbReference>
<evidence type="ECO:0000313" key="9">
    <source>
        <dbReference type="Proteomes" id="UP000264217"/>
    </source>
</evidence>
<evidence type="ECO:0000259" key="6">
    <source>
        <dbReference type="PROSITE" id="PS50109"/>
    </source>
</evidence>
<dbReference type="SUPFAM" id="SSF55785">
    <property type="entry name" value="PYP-like sensor domain (PAS domain)"/>
    <property type="match status" value="1"/>
</dbReference>
<feature type="domain" description="Histidine kinase" evidence="6">
    <location>
        <begin position="145"/>
        <end position="357"/>
    </location>
</feature>
<comment type="caution">
    <text evidence="8">The sequence shown here is derived from an EMBL/GenBank/DDBJ whole genome shotgun (WGS) entry which is preliminary data.</text>
</comment>
<dbReference type="InterPro" id="IPR035965">
    <property type="entry name" value="PAS-like_dom_sf"/>
</dbReference>
<evidence type="ECO:0000256" key="3">
    <source>
        <dbReference type="ARBA" id="ARBA00022553"/>
    </source>
</evidence>
<feature type="domain" description="PAS" evidence="7">
    <location>
        <begin position="27"/>
        <end position="67"/>
    </location>
</feature>
<evidence type="ECO:0000313" key="8">
    <source>
        <dbReference type="EMBL" id="RFZ92420.1"/>
    </source>
</evidence>
<keyword evidence="5 8" id="KW-0418">Kinase</keyword>
<name>A0A372NT17_9SPHI</name>
<dbReference type="EC" id="2.7.13.3" evidence="2"/>
<dbReference type="InterPro" id="IPR003594">
    <property type="entry name" value="HATPase_dom"/>
</dbReference>
<dbReference type="CDD" id="cd00130">
    <property type="entry name" value="PAS"/>
    <property type="match status" value="1"/>
</dbReference>
<dbReference type="Pfam" id="PF08447">
    <property type="entry name" value="PAS_3"/>
    <property type="match status" value="1"/>
</dbReference>
<evidence type="ECO:0000259" key="7">
    <source>
        <dbReference type="PROSITE" id="PS50112"/>
    </source>
</evidence>
<keyword evidence="3" id="KW-0597">Phosphoprotein</keyword>
<dbReference type="Gene3D" id="3.30.565.10">
    <property type="entry name" value="Histidine kinase-like ATPase, C-terminal domain"/>
    <property type="match status" value="1"/>
</dbReference>
<dbReference type="NCBIfam" id="TIGR00229">
    <property type="entry name" value="sensory_box"/>
    <property type="match status" value="1"/>
</dbReference>
<organism evidence="8 9">
    <name type="scientific">Mucilaginibacter conchicola</name>
    <dbReference type="NCBI Taxonomy" id="2303333"/>
    <lineage>
        <taxon>Bacteria</taxon>
        <taxon>Pseudomonadati</taxon>
        <taxon>Bacteroidota</taxon>
        <taxon>Sphingobacteriia</taxon>
        <taxon>Sphingobacteriales</taxon>
        <taxon>Sphingobacteriaceae</taxon>
        <taxon>Mucilaginibacter</taxon>
    </lineage>
</organism>